<dbReference type="InterPro" id="IPR008926">
    <property type="entry name" value="RNR_R1-su_N"/>
</dbReference>
<evidence type="ECO:0000256" key="2">
    <source>
        <dbReference type="ARBA" id="ARBA00012274"/>
    </source>
</evidence>
<protein>
    <recommendedName>
        <fullName evidence="2 6">Ribonucleoside-diphosphate reductase</fullName>
        <ecNumber evidence="2 6">1.17.4.1</ecNumber>
    </recommendedName>
</protein>
<feature type="domain" description="Ribonucleotide reductase large subunit C-terminal" evidence="8">
    <location>
        <begin position="136"/>
        <end position="452"/>
    </location>
</feature>
<dbReference type="NCBIfam" id="NF006577">
    <property type="entry name" value="PRK09102.1"/>
    <property type="match status" value="1"/>
</dbReference>
<feature type="domain" description="Ribonucleotide reductase large subunit N-terminal" evidence="7">
    <location>
        <begin position="61"/>
        <end position="132"/>
    </location>
</feature>
<comment type="caution">
    <text evidence="9">The sequence shown here is derived from an EMBL/GenBank/DDBJ whole genome shotgun (WGS) entry which is preliminary data.</text>
</comment>
<dbReference type="GO" id="GO:0005524">
    <property type="term" value="F:ATP binding"/>
    <property type="evidence" value="ECO:0007669"/>
    <property type="project" value="InterPro"/>
</dbReference>
<evidence type="ECO:0000259" key="7">
    <source>
        <dbReference type="Pfam" id="PF00317"/>
    </source>
</evidence>
<comment type="catalytic activity">
    <reaction evidence="5 6">
        <text>a 2'-deoxyribonucleoside 5'-diphosphate + [thioredoxin]-disulfide + H2O = a ribonucleoside 5'-diphosphate + [thioredoxin]-dithiol</text>
        <dbReference type="Rhea" id="RHEA:23252"/>
        <dbReference type="Rhea" id="RHEA-COMP:10698"/>
        <dbReference type="Rhea" id="RHEA-COMP:10700"/>
        <dbReference type="ChEBI" id="CHEBI:15377"/>
        <dbReference type="ChEBI" id="CHEBI:29950"/>
        <dbReference type="ChEBI" id="CHEBI:50058"/>
        <dbReference type="ChEBI" id="CHEBI:57930"/>
        <dbReference type="ChEBI" id="CHEBI:73316"/>
        <dbReference type="EC" id="1.17.4.1"/>
    </reaction>
</comment>
<evidence type="ECO:0000256" key="4">
    <source>
        <dbReference type="ARBA" id="ARBA00023116"/>
    </source>
</evidence>
<dbReference type="PRINTS" id="PR01183">
    <property type="entry name" value="RIBORDTASEM1"/>
</dbReference>
<evidence type="ECO:0000313" key="10">
    <source>
        <dbReference type="Proteomes" id="UP000231581"/>
    </source>
</evidence>
<dbReference type="InterPro" id="IPR013509">
    <property type="entry name" value="RNR_lsu_N"/>
</dbReference>
<reference evidence="9 10" key="1">
    <citation type="submission" date="2017-09" db="EMBL/GenBank/DDBJ databases">
        <title>Depth-based differentiation of microbial function through sediment-hosted aquifers and enrichment of novel symbionts in the deep terrestrial subsurface.</title>
        <authorList>
            <person name="Probst A.J."/>
            <person name="Ladd B."/>
            <person name="Jarett J.K."/>
            <person name="Geller-Mcgrath D.E."/>
            <person name="Sieber C.M."/>
            <person name="Emerson J.B."/>
            <person name="Anantharaman K."/>
            <person name="Thomas B.C."/>
            <person name="Malmstrom R."/>
            <person name="Stieglmeier M."/>
            <person name="Klingl A."/>
            <person name="Woyke T."/>
            <person name="Ryan C.M."/>
            <person name="Banfield J.F."/>
        </authorList>
    </citation>
    <scope>NUCLEOTIDE SEQUENCE [LARGE SCALE GENOMIC DNA]</scope>
    <source>
        <strain evidence="9">CG22_combo_CG10-13_8_21_14_all_47_17</strain>
    </source>
</reference>
<name>A0A2H0BSV4_9BACT</name>
<dbReference type="GO" id="GO:0004748">
    <property type="term" value="F:ribonucleoside-diphosphate reductase activity, thioredoxin disulfide as acceptor"/>
    <property type="evidence" value="ECO:0007669"/>
    <property type="project" value="UniProtKB-EC"/>
</dbReference>
<dbReference type="EC" id="1.17.4.1" evidence="2 6"/>
<dbReference type="GO" id="GO:0009263">
    <property type="term" value="P:deoxyribonucleotide biosynthetic process"/>
    <property type="evidence" value="ECO:0007669"/>
    <property type="project" value="UniProtKB-KW"/>
</dbReference>
<keyword evidence="3 6" id="KW-0560">Oxidoreductase</keyword>
<proteinExistence type="inferred from homology"/>
<dbReference type="EMBL" id="PCSZ01000033">
    <property type="protein sequence ID" value="PIP60757.1"/>
    <property type="molecule type" value="Genomic_DNA"/>
</dbReference>
<sequence>MQYQNTIEALSDNNLVAARDMLLTDIMEQTAERASWDSRYYITDRMIQESIPLDHARSKLISYFGMENLRDRYFLKDEQGNILENPQTFFARVSTGMARGDQTFAHQLYEIISRQWFIPATPVLMNIGTKKGLPISCFLNTVPDTLEGIFDLYRENAFLSKYGGGIGTDWSQMRGQNAPLKKSGLRSSGVIPFLKIMDSETLAISRNSTRRGAAAAYLRIDHPDIEDFLEMRKPTGGDIDRKCLNINHGVVITDEFMRAVKENREYELIDPHYKTVSKKLNAQDMWRKILTMRAETGEPYIVYIDTVNKAVPEHHKEQGLFVRQSNLCTEIVLPTNEERTAVCCLGNLNLERWDEWKDKAEEVCALAVKALDNNLESFIELADPVEFKKAVFSVKHERSIGLGVMGYHGYLMGKGIPFESVMARNINKEIFSTIQKQAHAASAALVEERGLPLDGGTRRNTYVTSIQPTASTAFICGQATPCVEPIAGNAYLQKTLSGSFLVKNKHLEAVLTEKGINTDETWKKIIADKGSVQELEGLSEEERAVFRTGYEMNMREIVQQAADRQPYIDQAQSLNLFFPTPISGKYLHEVHLMAWELGVKTLYYLRSAAPIQADSINAVSVKRDLANEECAVCQ</sequence>
<evidence type="ECO:0000259" key="8">
    <source>
        <dbReference type="Pfam" id="PF02867"/>
    </source>
</evidence>
<dbReference type="UniPathway" id="UPA00326"/>
<evidence type="ECO:0000256" key="3">
    <source>
        <dbReference type="ARBA" id="ARBA00023002"/>
    </source>
</evidence>
<dbReference type="PANTHER" id="PTHR11573">
    <property type="entry name" value="RIBONUCLEOSIDE-DIPHOSPHATE REDUCTASE LARGE CHAIN"/>
    <property type="match status" value="1"/>
</dbReference>
<dbReference type="Proteomes" id="UP000231581">
    <property type="component" value="Unassembled WGS sequence"/>
</dbReference>
<dbReference type="SUPFAM" id="SSF51998">
    <property type="entry name" value="PFL-like glycyl radical enzymes"/>
    <property type="match status" value="1"/>
</dbReference>
<comment type="function">
    <text evidence="6">Provides the precursors necessary for DNA synthesis. Catalyzes the biosynthesis of deoxyribonucleotides from the corresponding ribonucleotides.</text>
</comment>
<evidence type="ECO:0000256" key="6">
    <source>
        <dbReference type="RuleBase" id="RU003410"/>
    </source>
</evidence>
<dbReference type="PANTHER" id="PTHR11573:SF6">
    <property type="entry name" value="RIBONUCLEOSIDE-DIPHOSPHATE REDUCTASE LARGE SUBUNIT"/>
    <property type="match status" value="1"/>
</dbReference>
<comment type="similarity">
    <text evidence="1 6">Belongs to the ribonucleoside diphosphate reductase large chain family.</text>
</comment>
<dbReference type="AlphaFoldDB" id="A0A2H0BSV4"/>
<organism evidence="9 10">
    <name type="scientific">Candidatus Uhrbacteria bacterium CG22_combo_CG10-13_8_21_14_all_47_17</name>
    <dbReference type="NCBI Taxonomy" id="1975041"/>
    <lineage>
        <taxon>Bacteria</taxon>
        <taxon>Candidatus Uhriibacteriota</taxon>
    </lineage>
</organism>
<evidence type="ECO:0000256" key="1">
    <source>
        <dbReference type="ARBA" id="ARBA00010406"/>
    </source>
</evidence>
<evidence type="ECO:0000313" key="9">
    <source>
        <dbReference type="EMBL" id="PIP60757.1"/>
    </source>
</evidence>
<feature type="domain" description="Ribonucleotide reductase large subunit C-terminal" evidence="8">
    <location>
        <begin position="459"/>
        <end position="605"/>
    </location>
</feature>
<dbReference type="Pfam" id="PF02867">
    <property type="entry name" value="Ribonuc_red_lgC"/>
    <property type="match status" value="2"/>
</dbReference>
<dbReference type="InterPro" id="IPR039718">
    <property type="entry name" value="Rrm1"/>
</dbReference>
<dbReference type="CDD" id="cd01679">
    <property type="entry name" value="RNR_I"/>
    <property type="match status" value="1"/>
</dbReference>
<dbReference type="Gene3D" id="3.20.70.20">
    <property type="match status" value="1"/>
</dbReference>
<dbReference type="InterPro" id="IPR013346">
    <property type="entry name" value="NrdE_NrdA_C"/>
</dbReference>
<dbReference type="InterPro" id="IPR000788">
    <property type="entry name" value="RNR_lg_C"/>
</dbReference>
<keyword evidence="4 6" id="KW-0215">Deoxyribonucleotide synthesis</keyword>
<accession>A0A2H0BSV4</accession>
<evidence type="ECO:0000256" key="5">
    <source>
        <dbReference type="ARBA" id="ARBA00047754"/>
    </source>
</evidence>
<dbReference type="SUPFAM" id="SSF48168">
    <property type="entry name" value="R1 subunit of ribonucleotide reductase, N-terminal domain"/>
    <property type="match status" value="1"/>
</dbReference>
<dbReference type="NCBIfam" id="TIGR02506">
    <property type="entry name" value="NrdE_NrdA"/>
    <property type="match status" value="1"/>
</dbReference>
<dbReference type="GO" id="GO:0005971">
    <property type="term" value="C:ribonucleoside-diphosphate reductase complex"/>
    <property type="evidence" value="ECO:0007669"/>
    <property type="project" value="TreeGrafter"/>
</dbReference>
<gene>
    <name evidence="9" type="ORF">COX00_01425</name>
</gene>
<dbReference type="Pfam" id="PF00317">
    <property type="entry name" value="Ribonuc_red_lgN"/>
    <property type="match status" value="1"/>
</dbReference>